<feature type="coiled-coil region" evidence="1">
    <location>
        <begin position="290"/>
        <end position="317"/>
    </location>
</feature>
<evidence type="ECO:0000256" key="1">
    <source>
        <dbReference type="SAM" id="Coils"/>
    </source>
</evidence>
<dbReference type="PANTHER" id="PTHR33704:SF1">
    <property type="entry name" value="PROTEIN HEAT INTOLERANT 4-RELATED"/>
    <property type="match status" value="1"/>
</dbReference>
<sequence>MARPRGKKRTAAEAAATESSKPEAAAKEPAKRGRGKRVKAPPRPTDYFPEKRNLEDLWLSAFPVGTEWENIDKIKEFNWNFENLEKALEEGGELYGKTVYLFGSTEPQLLYVNGESKIVLIPVIVVLMTISAKESSNYVYTFALPNNSYHLWCLFPPSDKIGINSVQRENEEILPMKAMKMAWVPYVPLEDRLSRIDSLETKIFTLGCTQRRSALKHLKTERVKKFDYCMPYYMPLQPIEDEDDTVINFLYPLEPPIVDDFNWEMDDYEDFADQKVKDEDLPEDEKEKFKEFLKEKVRERKRELKQAKEARKKAIDDMDPKKKEAFENIKFYKFYPVKTPDTPDVDSVKSKYINRYYRNTHYLI</sequence>
<evidence type="ECO:0000256" key="2">
    <source>
        <dbReference type="SAM" id="MobiDB-lite"/>
    </source>
</evidence>
<organism evidence="3 4">
    <name type="scientific">Panicum hallii var. hallii</name>
    <dbReference type="NCBI Taxonomy" id="1504633"/>
    <lineage>
        <taxon>Eukaryota</taxon>
        <taxon>Viridiplantae</taxon>
        <taxon>Streptophyta</taxon>
        <taxon>Embryophyta</taxon>
        <taxon>Tracheophyta</taxon>
        <taxon>Spermatophyta</taxon>
        <taxon>Magnoliopsida</taxon>
        <taxon>Liliopsida</taxon>
        <taxon>Poales</taxon>
        <taxon>Poaceae</taxon>
        <taxon>PACMAD clade</taxon>
        <taxon>Panicoideae</taxon>
        <taxon>Panicodae</taxon>
        <taxon>Paniceae</taxon>
        <taxon>Panicinae</taxon>
        <taxon>Panicum</taxon>
        <taxon>Panicum sect. Panicum</taxon>
    </lineage>
</organism>
<proteinExistence type="predicted"/>
<dbReference type="EMBL" id="CM009755">
    <property type="protein sequence ID" value="PUZ47751.1"/>
    <property type="molecule type" value="Genomic_DNA"/>
</dbReference>
<protein>
    <submittedName>
        <fullName evidence="3">Uncharacterized protein</fullName>
    </submittedName>
</protein>
<keyword evidence="1" id="KW-0175">Coiled coil</keyword>
<feature type="compositionally biased region" description="Basic and acidic residues" evidence="2">
    <location>
        <begin position="20"/>
        <end position="31"/>
    </location>
</feature>
<keyword evidence="4" id="KW-1185">Reference proteome</keyword>
<dbReference type="PANTHER" id="PTHR33704">
    <property type="entry name" value="PROTEIN HEAT INTOLERANT 4-RELATED"/>
    <property type="match status" value="1"/>
</dbReference>
<dbReference type="GO" id="GO:1900034">
    <property type="term" value="P:regulation of cellular response to heat"/>
    <property type="evidence" value="ECO:0007669"/>
    <property type="project" value="InterPro"/>
</dbReference>
<dbReference type="InterPro" id="IPR039313">
    <property type="entry name" value="HIT4"/>
</dbReference>
<dbReference type="OrthoDB" id="20554at2759"/>
<dbReference type="Gramene" id="PUZ47751">
    <property type="protein sequence ID" value="PUZ47751"/>
    <property type="gene ID" value="GQ55_7G191200"/>
</dbReference>
<evidence type="ECO:0000313" key="4">
    <source>
        <dbReference type="Proteomes" id="UP000244336"/>
    </source>
</evidence>
<accession>A0A2T7CWQ0</accession>
<reference evidence="3 4" key="1">
    <citation type="submission" date="2018-04" db="EMBL/GenBank/DDBJ databases">
        <title>WGS assembly of Panicum hallii var. hallii HAL2.</title>
        <authorList>
            <person name="Lovell J."/>
            <person name="Jenkins J."/>
            <person name="Lowry D."/>
            <person name="Mamidi S."/>
            <person name="Sreedasyam A."/>
            <person name="Weng X."/>
            <person name="Barry K."/>
            <person name="Bonette J."/>
            <person name="Campitelli B."/>
            <person name="Daum C."/>
            <person name="Gordon S."/>
            <person name="Gould B."/>
            <person name="Lipzen A."/>
            <person name="MacQueen A."/>
            <person name="Palacio-Mejia J."/>
            <person name="Plott C."/>
            <person name="Shakirov E."/>
            <person name="Shu S."/>
            <person name="Yoshinaga Y."/>
            <person name="Zane M."/>
            <person name="Rokhsar D."/>
            <person name="Grimwood J."/>
            <person name="Schmutz J."/>
            <person name="Juenger T."/>
        </authorList>
    </citation>
    <scope>NUCLEOTIDE SEQUENCE [LARGE SCALE GENOMIC DNA]</scope>
    <source>
        <strain evidence="4">cv. HAL2</strain>
    </source>
</reference>
<dbReference type="AlphaFoldDB" id="A0A2T7CWQ0"/>
<dbReference type="Gene3D" id="6.10.250.2770">
    <property type="match status" value="1"/>
</dbReference>
<evidence type="ECO:0000313" key="3">
    <source>
        <dbReference type="EMBL" id="PUZ47751.1"/>
    </source>
</evidence>
<dbReference type="Proteomes" id="UP000244336">
    <property type="component" value="Chromosome 7"/>
</dbReference>
<gene>
    <name evidence="3" type="ORF">GQ55_7G191200</name>
</gene>
<name>A0A2T7CWQ0_9POAL</name>
<feature type="region of interest" description="Disordered" evidence="2">
    <location>
        <begin position="1"/>
        <end position="46"/>
    </location>
</feature>